<keyword evidence="1" id="KW-0472">Membrane</keyword>
<dbReference type="Proteomes" id="UP000198703">
    <property type="component" value="Unassembled WGS sequence"/>
</dbReference>
<keyword evidence="1" id="KW-0812">Transmembrane</keyword>
<sequence>MGSLLAILFLILDIAFWIIIVQAVLSWLIAFNIINMSNDFVRGLYAGLARLTDPVYAPIRRILPDTRPMDLAPLVVLVAIYALQIILSNNARALM</sequence>
<evidence type="ECO:0000313" key="2">
    <source>
        <dbReference type="EMBL" id="SEA13392.1"/>
    </source>
</evidence>
<proteinExistence type="predicted"/>
<dbReference type="EMBL" id="FNQM01000003">
    <property type="protein sequence ID" value="SEA13392.1"/>
    <property type="molecule type" value="Genomic_DNA"/>
</dbReference>
<organism evidence="2 3">
    <name type="scientific">Rubrimonas cliftonensis</name>
    <dbReference type="NCBI Taxonomy" id="89524"/>
    <lineage>
        <taxon>Bacteria</taxon>
        <taxon>Pseudomonadati</taxon>
        <taxon>Pseudomonadota</taxon>
        <taxon>Alphaproteobacteria</taxon>
        <taxon>Rhodobacterales</taxon>
        <taxon>Paracoccaceae</taxon>
        <taxon>Rubrimonas</taxon>
    </lineage>
</organism>
<protein>
    <submittedName>
        <fullName evidence="2">YggT family protein</fullName>
    </submittedName>
</protein>
<dbReference type="InterPro" id="IPR003425">
    <property type="entry name" value="CCB3/YggT"/>
</dbReference>
<feature type="transmembrane region" description="Helical" evidence="1">
    <location>
        <begin position="6"/>
        <end position="34"/>
    </location>
</feature>
<keyword evidence="3" id="KW-1185">Reference proteome</keyword>
<reference evidence="2 3" key="1">
    <citation type="submission" date="2016-10" db="EMBL/GenBank/DDBJ databases">
        <authorList>
            <person name="de Groot N.N."/>
        </authorList>
    </citation>
    <scope>NUCLEOTIDE SEQUENCE [LARGE SCALE GENOMIC DNA]</scope>
    <source>
        <strain evidence="2 3">DSM 15345</strain>
    </source>
</reference>
<evidence type="ECO:0000256" key="1">
    <source>
        <dbReference type="SAM" id="Phobius"/>
    </source>
</evidence>
<dbReference type="Pfam" id="PF02325">
    <property type="entry name" value="CCB3_YggT"/>
    <property type="match status" value="1"/>
</dbReference>
<dbReference type="GO" id="GO:0016020">
    <property type="term" value="C:membrane"/>
    <property type="evidence" value="ECO:0007669"/>
    <property type="project" value="InterPro"/>
</dbReference>
<keyword evidence="1" id="KW-1133">Transmembrane helix</keyword>
<dbReference type="STRING" id="89524.SAMN05444370_103189"/>
<name>A0A1H3YQU6_9RHOB</name>
<evidence type="ECO:0000313" key="3">
    <source>
        <dbReference type="Proteomes" id="UP000198703"/>
    </source>
</evidence>
<dbReference type="AlphaFoldDB" id="A0A1H3YQU6"/>
<feature type="transmembrane region" description="Helical" evidence="1">
    <location>
        <begin position="69"/>
        <end position="87"/>
    </location>
</feature>
<gene>
    <name evidence="2" type="ORF">SAMN05444370_103189</name>
</gene>
<accession>A0A1H3YQU6</accession>
<dbReference type="OrthoDB" id="9814445at2"/>
<dbReference type="RefSeq" id="WP_093250524.1">
    <property type="nucleotide sequence ID" value="NZ_FNQM01000003.1"/>
</dbReference>